<sequence>IPTGNGPINQLKATVEEVLRQNTVLRAAMEKIEQERAADDGPGDEVLATQPLAQALWDAPVPENFKIPNLPTFEGRTDPLEHLMAVGTQLAIIGAAEHLKCKLLSGTLKEAAFQSYMGLPNNSITSYDDFHKKFIRQFAGSKHVMVTATSIFGIRQNSSESLREYLARFSEAIIQESNAEKRSREAKEKGADKGNARTPDRSQRRWSQRGGWSGQPYQSPPWRNDRPFNMEPSTPLNTTRVNVLDEILQAGLAELPPTRSDGGLRLVPNLDEWCTYQRCKGHDTEKCYKLKALIEELIREGHLKKKKERGKKQRGRPSTLSQEDSTEVEKPIPPGRDGRGILPHDNDPLVIQVQILNCDIKIVLVDSGNFADVMYWEAFSGMQLAGEQLQPYLGTLVGFSGEQVEVMGHITLLTTFGEDDHAKTVKV</sequence>
<dbReference type="EMBL" id="LXQA010008670">
    <property type="protein sequence ID" value="MCH85525.1"/>
    <property type="molecule type" value="Genomic_DNA"/>
</dbReference>
<feature type="region of interest" description="Disordered" evidence="2">
    <location>
        <begin position="178"/>
        <end position="236"/>
    </location>
</feature>
<gene>
    <name evidence="4" type="ORF">A2U01_0006371</name>
</gene>
<evidence type="ECO:0000313" key="5">
    <source>
        <dbReference type="Proteomes" id="UP000265520"/>
    </source>
</evidence>
<dbReference type="Pfam" id="PF03732">
    <property type="entry name" value="Retrotrans_gag"/>
    <property type="match status" value="1"/>
</dbReference>
<keyword evidence="5" id="KW-1185">Reference proteome</keyword>
<evidence type="ECO:0000259" key="3">
    <source>
        <dbReference type="Pfam" id="PF03732"/>
    </source>
</evidence>
<feature type="non-terminal residue" evidence="4">
    <location>
        <position position="1"/>
    </location>
</feature>
<evidence type="ECO:0000256" key="2">
    <source>
        <dbReference type="SAM" id="MobiDB-lite"/>
    </source>
</evidence>
<feature type="region of interest" description="Disordered" evidence="2">
    <location>
        <begin position="304"/>
        <end position="343"/>
    </location>
</feature>
<organism evidence="4 5">
    <name type="scientific">Trifolium medium</name>
    <dbReference type="NCBI Taxonomy" id="97028"/>
    <lineage>
        <taxon>Eukaryota</taxon>
        <taxon>Viridiplantae</taxon>
        <taxon>Streptophyta</taxon>
        <taxon>Embryophyta</taxon>
        <taxon>Tracheophyta</taxon>
        <taxon>Spermatophyta</taxon>
        <taxon>Magnoliopsida</taxon>
        <taxon>eudicotyledons</taxon>
        <taxon>Gunneridae</taxon>
        <taxon>Pentapetalae</taxon>
        <taxon>rosids</taxon>
        <taxon>fabids</taxon>
        <taxon>Fabales</taxon>
        <taxon>Fabaceae</taxon>
        <taxon>Papilionoideae</taxon>
        <taxon>50 kb inversion clade</taxon>
        <taxon>NPAAA clade</taxon>
        <taxon>Hologalegina</taxon>
        <taxon>IRL clade</taxon>
        <taxon>Trifolieae</taxon>
        <taxon>Trifolium</taxon>
    </lineage>
</organism>
<feature type="compositionally biased region" description="Basic and acidic residues" evidence="2">
    <location>
        <begin position="178"/>
        <end position="203"/>
    </location>
</feature>
<proteinExistence type="predicted"/>
<feature type="domain" description="Retrotransposon gag" evidence="3">
    <location>
        <begin position="103"/>
        <end position="186"/>
    </location>
</feature>
<dbReference type="AlphaFoldDB" id="A0A392MEJ2"/>
<comment type="caution">
    <text evidence="4">The sequence shown here is derived from an EMBL/GenBank/DDBJ whole genome shotgun (WGS) entry which is preliminary data.</text>
</comment>
<dbReference type="PANTHER" id="PTHR33223:SF10">
    <property type="entry name" value="AMINOTRANSFERASE-LIKE PLANT MOBILE DOMAIN-CONTAINING PROTEIN"/>
    <property type="match status" value="1"/>
</dbReference>
<dbReference type="Proteomes" id="UP000265520">
    <property type="component" value="Unassembled WGS sequence"/>
</dbReference>
<reference evidence="4 5" key="1">
    <citation type="journal article" date="2018" name="Front. Plant Sci.">
        <title>Red Clover (Trifolium pratense) and Zigzag Clover (T. medium) - A Picture of Genomic Similarities and Differences.</title>
        <authorList>
            <person name="Dluhosova J."/>
            <person name="Istvanek J."/>
            <person name="Nedelnik J."/>
            <person name="Repkova J."/>
        </authorList>
    </citation>
    <scope>NUCLEOTIDE SEQUENCE [LARGE SCALE GENOMIC DNA]</scope>
    <source>
        <strain evidence="5">cv. 10/8</strain>
        <tissue evidence="4">Leaf</tissue>
    </source>
</reference>
<evidence type="ECO:0000256" key="1">
    <source>
        <dbReference type="SAM" id="Coils"/>
    </source>
</evidence>
<dbReference type="InterPro" id="IPR005162">
    <property type="entry name" value="Retrotrans_gag_dom"/>
</dbReference>
<name>A0A392MEJ2_9FABA</name>
<accession>A0A392MEJ2</accession>
<feature type="non-terminal residue" evidence="4">
    <location>
        <position position="427"/>
    </location>
</feature>
<feature type="coiled-coil region" evidence="1">
    <location>
        <begin position="8"/>
        <end position="35"/>
    </location>
</feature>
<feature type="compositionally biased region" description="Basic residues" evidence="2">
    <location>
        <begin position="304"/>
        <end position="315"/>
    </location>
</feature>
<keyword evidence="1" id="KW-0175">Coiled coil</keyword>
<protein>
    <recommendedName>
        <fullName evidence="3">Retrotransposon gag domain-containing protein</fullName>
    </recommendedName>
</protein>
<evidence type="ECO:0000313" key="4">
    <source>
        <dbReference type="EMBL" id="MCH85525.1"/>
    </source>
</evidence>
<dbReference type="PANTHER" id="PTHR33223">
    <property type="entry name" value="CCHC-TYPE DOMAIN-CONTAINING PROTEIN"/>
    <property type="match status" value="1"/>
</dbReference>